<dbReference type="Gene3D" id="1.20.1520.10">
    <property type="entry name" value="ADP-ribosylation factor-like 2-binding protein, domain"/>
    <property type="match status" value="1"/>
</dbReference>
<dbReference type="InterPro" id="IPR042541">
    <property type="entry name" value="BART_sf"/>
</dbReference>
<feature type="domain" description="BART" evidence="6">
    <location>
        <begin position="30"/>
        <end position="140"/>
    </location>
</feature>
<evidence type="ECO:0000256" key="2">
    <source>
        <dbReference type="ARBA" id="ARBA00004496"/>
    </source>
</evidence>
<reference evidence="8" key="1">
    <citation type="journal article" date="2023" name="Commun. Biol.">
        <title>Genome analysis of Parmales, the sister group of diatoms, reveals the evolutionary specialization of diatoms from phago-mixotrophs to photoautotrophs.</title>
        <authorList>
            <person name="Ban H."/>
            <person name="Sato S."/>
            <person name="Yoshikawa S."/>
            <person name="Yamada K."/>
            <person name="Nakamura Y."/>
            <person name="Ichinomiya M."/>
            <person name="Sato N."/>
            <person name="Blanc-Mathieu R."/>
            <person name="Endo H."/>
            <person name="Kuwata A."/>
            <person name="Ogata H."/>
        </authorList>
    </citation>
    <scope>NUCLEOTIDE SEQUENCE [LARGE SCALE GENOMIC DNA]</scope>
</reference>
<evidence type="ECO:0000256" key="3">
    <source>
        <dbReference type="ARBA" id="ARBA00022490"/>
    </source>
</evidence>
<sequence length="151" mass="17475">MPPSTPEGTELIRKTAYHFEELFTDDEDLIDFFTEAVEHFEDEFEETKDGEESKSKDKEHKMIYMDLYKDFEALMEQKILIVAEKMGFEDAADFFGQLQETLNEKEGYAQGELEQATFDAVLSSYDYTSFVNFMRKKAEGKTKMAAAFGAF</sequence>
<evidence type="ECO:0000256" key="5">
    <source>
        <dbReference type="ARBA" id="ARBA00023273"/>
    </source>
</evidence>
<organism evidence="7 8">
    <name type="scientific">Triparma columacea</name>
    <dbReference type="NCBI Taxonomy" id="722753"/>
    <lineage>
        <taxon>Eukaryota</taxon>
        <taxon>Sar</taxon>
        <taxon>Stramenopiles</taxon>
        <taxon>Ochrophyta</taxon>
        <taxon>Bolidophyceae</taxon>
        <taxon>Parmales</taxon>
        <taxon>Triparmaceae</taxon>
        <taxon>Triparma</taxon>
    </lineage>
</organism>
<evidence type="ECO:0000313" key="8">
    <source>
        <dbReference type="Proteomes" id="UP001165065"/>
    </source>
</evidence>
<protein>
    <recommendedName>
        <fullName evidence="6">BART domain-containing protein</fullName>
    </recommendedName>
</protein>
<dbReference type="EMBL" id="BRYA01000546">
    <property type="protein sequence ID" value="GMI22272.1"/>
    <property type="molecule type" value="Genomic_DNA"/>
</dbReference>
<dbReference type="Proteomes" id="UP001165065">
    <property type="component" value="Unassembled WGS sequence"/>
</dbReference>
<evidence type="ECO:0000256" key="4">
    <source>
        <dbReference type="ARBA" id="ARBA00023069"/>
    </source>
</evidence>
<evidence type="ECO:0000256" key="1">
    <source>
        <dbReference type="ARBA" id="ARBA00004138"/>
    </source>
</evidence>
<dbReference type="Pfam" id="PF11527">
    <property type="entry name" value="ARL2_Bind_BART"/>
    <property type="match status" value="1"/>
</dbReference>
<accession>A0A9W7FXZ2</accession>
<proteinExistence type="predicted"/>
<comment type="caution">
    <text evidence="7">The sequence shown here is derived from an EMBL/GenBank/DDBJ whole genome shotgun (WGS) entry which is preliminary data.</text>
</comment>
<keyword evidence="3" id="KW-0963">Cytoplasm</keyword>
<dbReference type="GO" id="GO:0005737">
    <property type="term" value="C:cytoplasm"/>
    <property type="evidence" value="ECO:0007669"/>
    <property type="project" value="UniProtKB-SubCell"/>
</dbReference>
<dbReference type="GO" id="GO:0005929">
    <property type="term" value="C:cilium"/>
    <property type="evidence" value="ECO:0007669"/>
    <property type="project" value="UniProtKB-SubCell"/>
</dbReference>
<comment type="subcellular location">
    <subcellularLocation>
        <location evidence="1">Cell projection</location>
        <location evidence="1">Cilium</location>
    </subcellularLocation>
    <subcellularLocation>
        <location evidence="2">Cytoplasm</location>
    </subcellularLocation>
</comment>
<keyword evidence="8" id="KW-1185">Reference proteome</keyword>
<keyword evidence="5" id="KW-0966">Cell projection</keyword>
<dbReference type="InterPro" id="IPR023379">
    <property type="entry name" value="BART_dom"/>
</dbReference>
<name>A0A9W7FXZ2_9STRA</name>
<gene>
    <name evidence="7" type="ORF">TrCOL_g8359</name>
</gene>
<evidence type="ECO:0000259" key="6">
    <source>
        <dbReference type="Pfam" id="PF11527"/>
    </source>
</evidence>
<dbReference type="OrthoDB" id="195795at2759"/>
<evidence type="ECO:0000313" key="7">
    <source>
        <dbReference type="EMBL" id="GMI22272.1"/>
    </source>
</evidence>
<keyword evidence="4" id="KW-0969">Cilium</keyword>
<dbReference type="AlphaFoldDB" id="A0A9W7FXZ2"/>